<comment type="similarity">
    <text evidence="1 6">Belongs to the inositol monophosphatase superfamily. CysQ family.</text>
</comment>
<dbReference type="GO" id="GO:0000103">
    <property type="term" value="P:sulfate assimilation"/>
    <property type="evidence" value="ECO:0007669"/>
    <property type="project" value="TreeGrafter"/>
</dbReference>
<keyword evidence="4 6" id="KW-0378">Hydrolase</keyword>
<dbReference type="InterPro" id="IPR020550">
    <property type="entry name" value="Inositol_monophosphatase_CS"/>
</dbReference>
<dbReference type="PROSITE" id="PS00630">
    <property type="entry name" value="IMP_2"/>
    <property type="match status" value="1"/>
</dbReference>
<evidence type="ECO:0000256" key="6">
    <source>
        <dbReference type="HAMAP-Rule" id="MF_02095"/>
    </source>
</evidence>
<dbReference type="Proteomes" id="UP000239896">
    <property type="component" value="Unassembled WGS sequence"/>
</dbReference>
<dbReference type="GO" id="GO:0046854">
    <property type="term" value="P:phosphatidylinositol phosphate biosynthetic process"/>
    <property type="evidence" value="ECO:0007669"/>
    <property type="project" value="InterPro"/>
</dbReference>
<dbReference type="Pfam" id="PF00459">
    <property type="entry name" value="Inositol_P"/>
    <property type="match status" value="1"/>
</dbReference>
<feature type="binding site" evidence="6">
    <location>
        <position position="68"/>
    </location>
    <ligand>
        <name>Mg(2+)</name>
        <dbReference type="ChEBI" id="CHEBI:18420"/>
        <label>1</label>
    </ligand>
</feature>
<evidence type="ECO:0000256" key="4">
    <source>
        <dbReference type="ARBA" id="ARBA00022801"/>
    </source>
</evidence>
<dbReference type="PRINTS" id="PR00377">
    <property type="entry name" value="IMPHPHTASES"/>
</dbReference>
<feature type="binding site" evidence="6">
    <location>
        <position position="91"/>
    </location>
    <ligand>
        <name>Mg(2+)</name>
        <dbReference type="ChEBI" id="CHEBI:18420"/>
        <label>2</label>
    </ligand>
</feature>
<keyword evidence="6 7" id="KW-0460">Magnesium</keyword>
<feature type="binding site" evidence="6">
    <location>
        <begin position="90"/>
        <end position="93"/>
    </location>
    <ligand>
        <name>substrate</name>
    </ligand>
</feature>
<feature type="binding site" evidence="6">
    <location>
        <position position="88"/>
    </location>
    <ligand>
        <name>Mg(2+)</name>
        <dbReference type="ChEBI" id="CHEBI:18420"/>
        <label>1</label>
    </ligand>
</feature>
<dbReference type="Gene3D" id="3.40.190.80">
    <property type="match status" value="1"/>
</dbReference>
<keyword evidence="2 6" id="KW-1003">Cell membrane</keyword>
<feature type="binding site" evidence="6">
    <location>
        <position position="68"/>
    </location>
    <ligand>
        <name>substrate</name>
    </ligand>
</feature>
<dbReference type="AlphaFoldDB" id="A0A2T0V7H8"/>
<dbReference type="Gene3D" id="3.30.540.10">
    <property type="entry name" value="Fructose-1,6-Bisphosphatase, subunit A, domain 1"/>
    <property type="match status" value="1"/>
</dbReference>
<feature type="binding site" evidence="6">
    <location>
        <position position="229"/>
    </location>
    <ligand>
        <name>Mg(2+)</name>
        <dbReference type="ChEBI" id="CHEBI:18420"/>
        <label>2</label>
    </ligand>
</feature>
<dbReference type="RefSeq" id="WP_106232505.1">
    <property type="nucleotide sequence ID" value="NZ_PVTM01000025.1"/>
</dbReference>
<protein>
    <recommendedName>
        <fullName evidence="6">3'(2'),5'-bisphosphate nucleotidase CysQ</fullName>
        <ecNumber evidence="6">3.1.3.7</ecNumber>
    </recommendedName>
    <alternativeName>
        <fullName evidence="6">3'(2'),5-bisphosphonucleoside 3'(2')-phosphohydrolase</fullName>
    </alternativeName>
    <alternativeName>
        <fullName evidence="6">3'-phosphoadenosine 5'-phosphate phosphatase</fullName>
        <shortName evidence="6">PAP phosphatase</shortName>
    </alternativeName>
</protein>
<name>A0A2T0V7H8_9GAMM</name>
<comment type="subcellular location">
    <subcellularLocation>
        <location evidence="6">Cell inner membrane</location>
        <topology evidence="6">Peripheral membrane protein</topology>
        <orientation evidence="6">Cytoplasmic side</orientation>
    </subcellularLocation>
</comment>
<feature type="binding site" evidence="6">
    <location>
        <position position="229"/>
    </location>
    <ligand>
        <name>substrate</name>
    </ligand>
</feature>
<comment type="caution">
    <text evidence="8">The sequence shown here is derived from an EMBL/GenBank/DDBJ whole genome shotgun (WGS) entry which is preliminary data.</text>
</comment>
<dbReference type="EMBL" id="PVTM01000025">
    <property type="protein sequence ID" value="PRY66008.1"/>
    <property type="molecule type" value="Genomic_DNA"/>
</dbReference>
<dbReference type="HAMAP" id="MF_02095">
    <property type="entry name" value="CysQ"/>
    <property type="match status" value="1"/>
</dbReference>
<dbReference type="GO" id="GO:0050427">
    <property type="term" value="P:3'-phosphoadenosine 5'-phosphosulfate metabolic process"/>
    <property type="evidence" value="ECO:0007669"/>
    <property type="project" value="TreeGrafter"/>
</dbReference>
<feature type="binding site" evidence="7">
    <location>
        <position position="68"/>
    </location>
    <ligand>
        <name>Mg(2+)</name>
        <dbReference type="ChEBI" id="CHEBI:18420"/>
        <label>1</label>
        <note>catalytic</note>
    </ligand>
</feature>
<reference evidence="8 9" key="1">
    <citation type="submission" date="2018-03" db="EMBL/GenBank/DDBJ databases">
        <title>Comparative analysis of microorganisms from saline springs in Andes Mountain Range, Colombia.</title>
        <authorList>
            <person name="Rubin E."/>
        </authorList>
    </citation>
    <scope>NUCLEOTIDE SEQUENCE [LARGE SCALE GENOMIC DNA]</scope>
    <source>
        <strain evidence="8 9">USBA 854</strain>
    </source>
</reference>
<dbReference type="InterPro" id="IPR050725">
    <property type="entry name" value="CysQ/Inositol_MonoPase"/>
</dbReference>
<keyword evidence="9" id="KW-1185">Reference proteome</keyword>
<dbReference type="EC" id="3.1.3.7" evidence="6"/>
<organism evidence="8 9">
    <name type="scientific">Halomonas ventosae</name>
    <dbReference type="NCBI Taxonomy" id="229007"/>
    <lineage>
        <taxon>Bacteria</taxon>
        <taxon>Pseudomonadati</taxon>
        <taxon>Pseudomonadota</taxon>
        <taxon>Gammaproteobacteria</taxon>
        <taxon>Oceanospirillales</taxon>
        <taxon>Halomonadaceae</taxon>
        <taxon>Halomonas</taxon>
    </lineage>
</organism>
<comment type="function">
    <text evidence="6">Converts adenosine-3',5'-bisphosphate (PAP) to AMP.</text>
</comment>
<dbReference type="InterPro" id="IPR006240">
    <property type="entry name" value="CysQ"/>
</dbReference>
<dbReference type="GO" id="GO:0005886">
    <property type="term" value="C:plasma membrane"/>
    <property type="evidence" value="ECO:0007669"/>
    <property type="project" value="UniProtKB-SubCell"/>
</dbReference>
<dbReference type="PANTHER" id="PTHR43028:SF5">
    <property type="entry name" value="3'(2'),5'-BISPHOSPHATE NUCLEOTIDASE 1"/>
    <property type="match status" value="1"/>
</dbReference>
<evidence type="ECO:0000313" key="9">
    <source>
        <dbReference type="Proteomes" id="UP000239896"/>
    </source>
</evidence>
<dbReference type="PANTHER" id="PTHR43028">
    <property type="entry name" value="3'(2'),5'-BISPHOSPHATE NUCLEOTIDASE 1"/>
    <property type="match status" value="1"/>
</dbReference>
<sequence length="292" mass="31843">MRLDQETLERLLAGVAEAGREVMAIYHRGFAVEHKADDSPLTEADMAAHHALLALLQREAPDTPVLSEESAEIPFVTRQSWVRYWLVDPLDGTREFIAGNGEFTLNLAMVEEGVPVFGIVHAPAMPEGAVTWWGQVGQGAFRREIAGEVASAQRGSSERPIRVRALPDPDREPWQVVGSRRNGREAFEAFCQVLPAHATLNIGSSLKFCLIAEGKADLYPRLAPTHEWDTAAAQAVVTAAGGQVLDAESLEPMRCNQSESLLNPGFIACGQRDARWETALAKALQVDPDSRG</sequence>
<evidence type="ECO:0000256" key="1">
    <source>
        <dbReference type="ARBA" id="ARBA00005289"/>
    </source>
</evidence>
<evidence type="ECO:0000256" key="7">
    <source>
        <dbReference type="PIRSR" id="PIRSR600760-2"/>
    </source>
</evidence>
<keyword evidence="5 6" id="KW-0472">Membrane</keyword>
<gene>
    <name evidence="6" type="primary">cysQ</name>
    <name evidence="8" type="ORF">BCL64_1254</name>
</gene>
<evidence type="ECO:0000313" key="8">
    <source>
        <dbReference type="EMBL" id="PRY66008.1"/>
    </source>
</evidence>
<dbReference type="CDD" id="cd01638">
    <property type="entry name" value="CysQ"/>
    <property type="match status" value="1"/>
</dbReference>
<keyword evidence="6 7" id="KW-0479">Metal-binding</keyword>
<proteinExistence type="inferred from homology"/>
<dbReference type="SUPFAM" id="SSF56655">
    <property type="entry name" value="Carbohydrate phosphatase"/>
    <property type="match status" value="1"/>
</dbReference>
<accession>A0A2T0V7H8</accession>
<feature type="binding site" evidence="7">
    <location>
        <position position="91"/>
    </location>
    <ligand>
        <name>Mg(2+)</name>
        <dbReference type="ChEBI" id="CHEBI:18420"/>
        <label>1</label>
        <note>catalytic</note>
    </ligand>
</feature>
<comment type="catalytic activity">
    <reaction evidence="6">
        <text>adenosine 3',5'-bisphosphate + H2O = AMP + phosphate</text>
        <dbReference type="Rhea" id="RHEA:10040"/>
        <dbReference type="ChEBI" id="CHEBI:15377"/>
        <dbReference type="ChEBI" id="CHEBI:43474"/>
        <dbReference type="ChEBI" id="CHEBI:58343"/>
        <dbReference type="ChEBI" id="CHEBI:456215"/>
        <dbReference type="EC" id="3.1.3.7"/>
    </reaction>
</comment>
<feature type="binding site" evidence="7">
    <location>
        <position position="90"/>
    </location>
    <ligand>
        <name>Mg(2+)</name>
        <dbReference type="ChEBI" id="CHEBI:18420"/>
        <label>2</label>
    </ligand>
</feature>
<feature type="binding site" evidence="6">
    <location>
        <position position="88"/>
    </location>
    <ligand>
        <name>Mg(2+)</name>
        <dbReference type="ChEBI" id="CHEBI:18420"/>
        <label>2</label>
    </ligand>
</feature>
<feature type="binding site" evidence="7">
    <location>
        <position position="229"/>
    </location>
    <ligand>
        <name>Mg(2+)</name>
        <dbReference type="ChEBI" id="CHEBI:18420"/>
        <label>1</label>
        <note>catalytic</note>
    </ligand>
</feature>
<dbReference type="GO" id="GO:0000287">
    <property type="term" value="F:magnesium ion binding"/>
    <property type="evidence" value="ECO:0007669"/>
    <property type="project" value="UniProtKB-UniRule"/>
</dbReference>
<feature type="binding site" evidence="6">
    <location>
        <position position="90"/>
    </location>
    <ligand>
        <name>Mg(2+)</name>
        <dbReference type="ChEBI" id="CHEBI:18420"/>
        <label>1</label>
    </ligand>
</feature>
<keyword evidence="3 6" id="KW-0997">Cell inner membrane</keyword>
<comment type="cofactor">
    <cofactor evidence="6 7">
        <name>Mg(2+)</name>
        <dbReference type="ChEBI" id="CHEBI:18420"/>
    </cofactor>
</comment>
<dbReference type="GO" id="GO:0008441">
    <property type="term" value="F:3'(2'),5'-bisphosphate nucleotidase activity"/>
    <property type="evidence" value="ECO:0007669"/>
    <property type="project" value="UniProtKB-UniRule"/>
</dbReference>
<evidence type="ECO:0000256" key="2">
    <source>
        <dbReference type="ARBA" id="ARBA00022475"/>
    </source>
</evidence>
<evidence type="ECO:0000256" key="5">
    <source>
        <dbReference type="ARBA" id="ARBA00023136"/>
    </source>
</evidence>
<dbReference type="NCBIfam" id="TIGR01331">
    <property type="entry name" value="bisphos_cysQ"/>
    <property type="match status" value="1"/>
</dbReference>
<dbReference type="InterPro" id="IPR000760">
    <property type="entry name" value="Inositol_monophosphatase-like"/>
</dbReference>
<evidence type="ECO:0000256" key="3">
    <source>
        <dbReference type="ARBA" id="ARBA00022519"/>
    </source>
</evidence>
<feature type="binding site" evidence="7">
    <location>
        <position position="88"/>
    </location>
    <ligand>
        <name>Mg(2+)</name>
        <dbReference type="ChEBI" id="CHEBI:18420"/>
        <label>1</label>
        <note>catalytic</note>
    </ligand>
</feature>